<dbReference type="OMA" id="FAERNDY"/>
<feature type="chain" id="PRO_5004548308" evidence="1">
    <location>
        <begin position="19"/>
        <end position="397"/>
    </location>
</feature>
<dbReference type="eggNOG" id="ENOG502SYF6">
    <property type="taxonomic scope" value="Eukaryota"/>
</dbReference>
<accession>S8BBA2</accession>
<evidence type="ECO:0000313" key="3">
    <source>
        <dbReference type="Proteomes" id="UP000015100"/>
    </source>
</evidence>
<sequence length="397" mass="42304">MIFPPLLVLATIFATASAGPVNKNYDIITTDASSSTDLEERGVYTYQQTCQKVQGLVKLLKSKNLTPFCRSYLNIPTKTAYTTKILSKTVTNTKNTVVYTTVTVVAQTNTQEFFETDTVTTLYRVVETSTISSTTVEVSTETPEPVVVTTTIYRTGGAKRDVQEREVEKRAVSTPACLKGYAPSSISQACKCLSIPTPTVTRTITRYTTKTVSKTLTGVSTNTALSTAETSITITVLETRYVATTTVTTSVTTSTSTTTLEAATSTATVYRPLPPYCVDIISGNKLHSSAAPGRNVGAGLADNRRYFAERNDYTWSQCCGYAADNILDFSILFLSDRGAAAGDMRYVCTPWINSDAVGSGVTAQCPLGVLADGVAKVSPGGATGFALAPCFGNPGAF</sequence>
<evidence type="ECO:0000313" key="2">
    <source>
        <dbReference type="EMBL" id="EPS36418.1"/>
    </source>
</evidence>
<keyword evidence="3" id="KW-1185">Reference proteome</keyword>
<reference evidence="2 3" key="1">
    <citation type="journal article" date="2013" name="PLoS Genet.">
        <title>Genomic mechanisms accounting for the adaptation to parasitism in nematode-trapping fungi.</title>
        <authorList>
            <person name="Meerupati T."/>
            <person name="Andersson K.M."/>
            <person name="Friman E."/>
            <person name="Kumar D."/>
            <person name="Tunlid A."/>
            <person name="Ahren D."/>
        </authorList>
    </citation>
    <scope>NUCLEOTIDE SEQUENCE [LARGE SCALE GENOMIC DNA]</scope>
    <source>
        <strain evidence="2 3">CBS 200.50</strain>
    </source>
</reference>
<organism evidence="2 3">
    <name type="scientific">Dactylellina haptotyla (strain CBS 200.50)</name>
    <name type="common">Nematode-trapping fungus</name>
    <name type="synonym">Monacrosporium haptotylum</name>
    <dbReference type="NCBI Taxonomy" id="1284197"/>
    <lineage>
        <taxon>Eukaryota</taxon>
        <taxon>Fungi</taxon>
        <taxon>Dikarya</taxon>
        <taxon>Ascomycota</taxon>
        <taxon>Pezizomycotina</taxon>
        <taxon>Orbiliomycetes</taxon>
        <taxon>Orbiliales</taxon>
        <taxon>Orbiliaceae</taxon>
        <taxon>Dactylellina</taxon>
    </lineage>
</organism>
<reference evidence="3" key="2">
    <citation type="submission" date="2013-04" db="EMBL/GenBank/DDBJ databases">
        <title>Genomic mechanisms accounting for the adaptation to parasitism in nematode-trapping fungi.</title>
        <authorList>
            <person name="Ahren D.G."/>
        </authorList>
    </citation>
    <scope>NUCLEOTIDE SEQUENCE [LARGE SCALE GENOMIC DNA]</scope>
    <source>
        <strain evidence="3">CBS 200.50</strain>
    </source>
</reference>
<feature type="signal peptide" evidence="1">
    <location>
        <begin position="1"/>
        <end position="18"/>
    </location>
</feature>
<dbReference type="Proteomes" id="UP000015100">
    <property type="component" value="Unassembled WGS sequence"/>
</dbReference>
<name>S8BBA2_DACHA</name>
<proteinExistence type="predicted"/>
<dbReference type="AlphaFoldDB" id="S8BBA2"/>
<dbReference type="OrthoDB" id="5431367at2759"/>
<protein>
    <submittedName>
        <fullName evidence="2">Uncharacterized protein</fullName>
    </submittedName>
</protein>
<dbReference type="STRING" id="1284197.S8BBA2"/>
<dbReference type="HOGENOM" id="CLU_694483_0_0_1"/>
<comment type="caution">
    <text evidence="2">The sequence shown here is derived from an EMBL/GenBank/DDBJ whole genome shotgun (WGS) entry which is preliminary data.</text>
</comment>
<keyword evidence="1" id="KW-0732">Signal</keyword>
<dbReference type="EMBL" id="AQGS01000907">
    <property type="protein sequence ID" value="EPS36418.1"/>
    <property type="molecule type" value="Genomic_DNA"/>
</dbReference>
<evidence type="ECO:0000256" key="1">
    <source>
        <dbReference type="SAM" id="SignalP"/>
    </source>
</evidence>
<gene>
    <name evidence="2" type="ORF">H072_10054</name>
</gene>